<sequence>MNPGEVQSRVSVLRSQLASLDEAVVTLRRARDLSMNPLAHGILPGQMVLAPWSFAGVALALVAVERARTHADELIRSLSGEVTQQIDASGSGGAAGSAVGPTVSRRGGGGSFPAATPTLEGNASGFVGGKADSHGELRVDWDGAALDAGAEASYGAEGEASVEASAFGLVGTANAEGFVGGKANADVTYSLDADGYKSAADAKAMVGAEGSAAVEVDMGDYTHKTEVSGYAKAEASAEAETYIGPNGVSMKAGVTLLAGVGASVGQSLTSDYGTMSVEVGAVAGVGFDVAEELSLTYDKLGASVDLGAALGEGASLQVDLFIHPRAMVDDVLETFGF</sequence>
<comment type="caution">
    <text evidence="2">The sequence shown here is derived from an EMBL/GenBank/DDBJ whole genome shotgun (WGS) entry which is preliminary data.</text>
</comment>
<accession>A0A4Y8JYM1</accession>
<dbReference type="RefSeq" id="WP_134422461.1">
    <property type="nucleotide sequence ID" value="NZ_SOHA01000001.1"/>
</dbReference>
<name>A0A4Y8JYM1_9MICO</name>
<protein>
    <submittedName>
        <fullName evidence="2">Uncharacterized protein</fullName>
    </submittedName>
</protein>
<evidence type="ECO:0000313" key="3">
    <source>
        <dbReference type="Proteomes" id="UP000297472"/>
    </source>
</evidence>
<keyword evidence="3" id="KW-1185">Reference proteome</keyword>
<evidence type="ECO:0000313" key="2">
    <source>
        <dbReference type="EMBL" id="TFD34205.1"/>
    </source>
</evidence>
<gene>
    <name evidence="2" type="ORF">E3T49_00595</name>
</gene>
<reference evidence="2 3" key="1">
    <citation type="submission" date="2019-03" db="EMBL/GenBank/DDBJ databases">
        <title>Genomics of glacier-inhabiting Cryobacterium strains.</title>
        <authorList>
            <person name="Liu Q."/>
            <person name="Xin Y.-H."/>
        </authorList>
    </citation>
    <scope>NUCLEOTIDE SEQUENCE [LARGE SCALE GENOMIC DNA]</scope>
    <source>
        <strain evidence="2 3">TMT1-51</strain>
    </source>
</reference>
<evidence type="ECO:0000256" key="1">
    <source>
        <dbReference type="SAM" id="MobiDB-lite"/>
    </source>
</evidence>
<feature type="region of interest" description="Disordered" evidence="1">
    <location>
        <begin position="86"/>
        <end position="117"/>
    </location>
</feature>
<dbReference type="Proteomes" id="UP000297472">
    <property type="component" value="Unassembled WGS sequence"/>
</dbReference>
<dbReference type="AlphaFoldDB" id="A0A4Y8JYM1"/>
<dbReference type="EMBL" id="SOHA01000001">
    <property type="protein sequence ID" value="TFD34205.1"/>
    <property type="molecule type" value="Genomic_DNA"/>
</dbReference>
<organism evidence="2 3">
    <name type="scientific">Cryobacterium cryoconiti</name>
    <dbReference type="NCBI Taxonomy" id="1259239"/>
    <lineage>
        <taxon>Bacteria</taxon>
        <taxon>Bacillati</taxon>
        <taxon>Actinomycetota</taxon>
        <taxon>Actinomycetes</taxon>
        <taxon>Micrococcales</taxon>
        <taxon>Microbacteriaceae</taxon>
        <taxon>Cryobacterium</taxon>
    </lineage>
</organism>
<proteinExistence type="predicted"/>